<evidence type="ECO:0000256" key="1">
    <source>
        <dbReference type="ARBA" id="ARBA00005696"/>
    </source>
</evidence>
<reference evidence="8" key="1">
    <citation type="submission" date="2023-04" db="EMBL/GenBank/DDBJ databases">
        <title>Phytophthora lilii NBRC 32176.</title>
        <authorList>
            <person name="Ichikawa N."/>
            <person name="Sato H."/>
            <person name="Tonouchi N."/>
        </authorList>
    </citation>
    <scope>NUCLEOTIDE SEQUENCE</scope>
    <source>
        <strain evidence="8">NBRC 32176</strain>
    </source>
</reference>
<evidence type="ECO:0000256" key="5">
    <source>
        <dbReference type="ARBA" id="ARBA00023006"/>
    </source>
</evidence>
<proteinExistence type="inferred from homology"/>
<gene>
    <name evidence="8" type="ORF">Plil01_001142200</name>
</gene>
<dbReference type="Gene3D" id="3.30.1460.50">
    <property type="match status" value="1"/>
</dbReference>
<accession>A0A9W6U751</accession>
<keyword evidence="3" id="KW-0808">Transferase</keyword>
<keyword evidence="9" id="KW-1185">Reference proteome</keyword>
<dbReference type="GO" id="GO:0032446">
    <property type="term" value="P:protein modification by small protein conjugation"/>
    <property type="evidence" value="ECO:0007669"/>
    <property type="project" value="TreeGrafter"/>
</dbReference>
<evidence type="ECO:0000256" key="3">
    <source>
        <dbReference type="ARBA" id="ARBA00022679"/>
    </source>
</evidence>
<evidence type="ECO:0000313" key="9">
    <source>
        <dbReference type="Proteomes" id="UP001165083"/>
    </source>
</evidence>
<dbReference type="InterPro" id="IPR007135">
    <property type="entry name" value="Atg3/Atg10"/>
</dbReference>
<dbReference type="Pfam" id="PF03987">
    <property type="entry name" value="Autophagy_act_C"/>
    <property type="match status" value="1"/>
</dbReference>
<sequence length="216" mass="23506">MRPGALSYEQFCAEAELLRSRSHELASKQAVGAVKCVATWEWRHGNRQDDLTDEDKVQTTSSPQDAQTALLEFHIVYHTIYQTPVLYFRALAVDGTPLPPGVVTRDVQFPGSDGRSTFVAMEEHPVLGKPFSFLHPCETAAAMQLLQCQVQPAATETVVPHSSAEQPQEAEEVLVPRLGRSDDEDEAFASTTDSEDDAAFAGQSLACSNKGVGSVE</sequence>
<dbReference type="AlphaFoldDB" id="A0A9W6U751"/>
<dbReference type="GO" id="GO:0000045">
    <property type="term" value="P:autophagosome assembly"/>
    <property type="evidence" value="ECO:0007669"/>
    <property type="project" value="TreeGrafter"/>
</dbReference>
<dbReference type="GO" id="GO:0061651">
    <property type="term" value="F:Atg12 conjugating enzyme activity"/>
    <property type="evidence" value="ECO:0007669"/>
    <property type="project" value="TreeGrafter"/>
</dbReference>
<dbReference type="GO" id="GO:0000422">
    <property type="term" value="P:autophagy of mitochondrion"/>
    <property type="evidence" value="ECO:0007669"/>
    <property type="project" value="TreeGrafter"/>
</dbReference>
<protein>
    <recommendedName>
        <fullName evidence="2">Ubiquitin-like-conjugating enzyme ATG10</fullName>
    </recommendedName>
    <alternativeName>
        <fullName evidence="6">Autophagy-related protein 10</fullName>
    </alternativeName>
</protein>
<comment type="similarity">
    <text evidence="1">Belongs to the ATG10 family.</text>
</comment>
<keyword evidence="5" id="KW-0072">Autophagy</keyword>
<evidence type="ECO:0000256" key="4">
    <source>
        <dbReference type="ARBA" id="ARBA00022786"/>
    </source>
</evidence>
<feature type="region of interest" description="Disordered" evidence="7">
    <location>
        <begin position="160"/>
        <end position="196"/>
    </location>
</feature>
<feature type="compositionally biased region" description="Acidic residues" evidence="7">
    <location>
        <begin position="182"/>
        <end position="196"/>
    </location>
</feature>
<evidence type="ECO:0000313" key="8">
    <source>
        <dbReference type="EMBL" id="GMF27310.1"/>
    </source>
</evidence>
<comment type="caution">
    <text evidence="8">The sequence shown here is derived from an EMBL/GenBank/DDBJ whole genome shotgun (WGS) entry which is preliminary data.</text>
</comment>
<dbReference type="Proteomes" id="UP001165083">
    <property type="component" value="Unassembled WGS sequence"/>
</dbReference>
<evidence type="ECO:0000256" key="6">
    <source>
        <dbReference type="ARBA" id="ARBA00029833"/>
    </source>
</evidence>
<dbReference type="PANTHER" id="PTHR14957:SF1">
    <property type="entry name" value="UBIQUITIN-LIKE-CONJUGATING ENZYME ATG10"/>
    <property type="match status" value="1"/>
</dbReference>
<dbReference type="EMBL" id="BSXW01000656">
    <property type="protein sequence ID" value="GMF27310.1"/>
    <property type="molecule type" value="Genomic_DNA"/>
</dbReference>
<dbReference type="PANTHER" id="PTHR14957">
    <property type="entry name" value="UBIQUITIN-LIKE-CONJUGATING ENZYME ATG10"/>
    <property type="match status" value="1"/>
</dbReference>
<organism evidence="8 9">
    <name type="scientific">Phytophthora lilii</name>
    <dbReference type="NCBI Taxonomy" id="2077276"/>
    <lineage>
        <taxon>Eukaryota</taxon>
        <taxon>Sar</taxon>
        <taxon>Stramenopiles</taxon>
        <taxon>Oomycota</taxon>
        <taxon>Peronosporomycetes</taxon>
        <taxon>Peronosporales</taxon>
        <taxon>Peronosporaceae</taxon>
        <taxon>Phytophthora</taxon>
    </lineage>
</organism>
<dbReference type="OrthoDB" id="4089664at2759"/>
<keyword evidence="4" id="KW-0833">Ubl conjugation pathway</keyword>
<evidence type="ECO:0000256" key="2">
    <source>
        <dbReference type="ARBA" id="ARBA00021099"/>
    </source>
</evidence>
<dbReference type="GO" id="GO:0005829">
    <property type="term" value="C:cytosol"/>
    <property type="evidence" value="ECO:0007669"/>
    <property type="project" value="TreeGrafter"/>
</dbReference>
<name>A0A9W6U751_9STRA</name>
<evidence type="ECO:0000256" key="7">
    <source>
        <dbReference type="SAM" id="MobiDB-lite"/>
    </source>
</evidence>